<dbReference type="Pfam" id="PF02046">
    <property type="entry name" value="COX6A"/>
    <property type="match status" value="1"/>
</dbReference>
<keyword evidence="6" id="KW-0472">Membrane</keyword>
<dbReference type="Gene3D" id="3.30.465.10">
    <property type="match status" value="1"/>
</dbReference>
<dbReference type="GO" id="GO:0050660">
    <property type="term" value="F:flavin adenine dinucleotide binding"/>
    <property type="evidence" value="ECO:0007669"/>
    <property type="project" value="InterPro"/>
</dbReference>
<dbReference type="GO" id="GO:0005743">
    <property type="term" value="C:mitochondrial inner membrane"/>
    <property type="evidence" value="ECO:0007669"/>
    <property type="project" value="UniProtKB-SubCell"/>
</dbReference>
<dbReference type="InterPro" id="IPR016169">
    <property type="entry name" value="FAD-bd_PCMH_sub2"/>
</dbReference>
<keyword evidence="3" id="KW-0809">Transit peptide</keyword>
<evidence type="ECO:0000313" key="9">
    <source>
        <dbReference type="Proteomes" id="UP000748756"/>
    </source>
</evidence>
<keyword evidence="4" id="KW-0560">Oxidoreductase</keyword>
<dbReference type="InterPro" id="IPR036418">
    <property type="entry name" value="Cyt_c_oxidase_su6a_sf"/>
</dbReference>
<evidence type="ECO:0000256" key="4">
    <source>
        <dbReference type="ARBA" id="ARBA00023002"/>
    </source>
</evidence>
<dbReference type="InterPro" id="IPR001349">
    <property type="entry name" value="Cyt_c_oxidase_su6a"/>
</dbReference>
<dbReference type="InterPro" id="IPR007173">
    <property type="entry name" value="ALO_C"/>
</dbReference>
<dbReference type="Gene3D" id="4.10.95.10">
    <property type="entry name" value="Cytochrome c oxidase, subunit VIa"/>
    <property type="match status" value="1"/>
</dbReference>
<sequence length="473" mass="52464">MASRIAAAAKGIRFASHAHASATNPWLAERIAIKEHAGPAAETWRKVSLYVCIPVITVASINAYNLYARHQAHLEHEKHEGHEKVKYPYMRLRAKPIDASVKELKVSSVPERLPRHIEIVAVTAITNATAAAAAHTKSKSEESLKAHHTWTNWGKSQTCNPLKILQPRTLEDIVEIVKNAKVDNKKIRCVAGVELETGVTVGALDKFLQRHDPPLAMPSNIVLETACFEGILATGSHGAATHSRTLSDLACEVKIVDANGTLNTFTREKNPVEFSAAVCNLGLLGTDTYPARALTKTHSKSEKVLAAPDAIRYQHNLQAALCVGLECVFKVDEGFENPIKALNFAINKIHEYAEQGEFPLNLTMDMRFIKSSDQIMSYVYDKDPEAIFCTVEILSAAKTKGFEDFSAMLAQHWMSEYKARVHWAKLWEHIPGIVPYLREQAGPQLDQFESIRQKYDPQGMFLNKTFAGVLGHS</sequence>
<keyword evidence="2" id="KW-0999">Mitochondrion inner membrane</keyword>
<proteinExistence type="predicted"/>
<protein>
    <recommendedName>
        <fullName evidence="7">D-arabinono-1,4-lactone oxidase C-terminal domain-containing protein</fullName>
    </recommendedName>
</protein>
<dbReference type="SUPFAM" id="SSF56176">
    <property type="entry name" value="FAD-binding/transporter-associated domain-like"/>
    <property type="match status" value="1"/>
</dbReference>
<dbReference type="SUPFAM" id="SSF81411">
    <property type="entry name" value="Mitochondrial cytochrome c oxidase subunit VIa"/>
    <property type="match status" value="1"/>
</dbReference>
<keyword evidence="9" id="KW-1185">Reference proteome</keyword>
<dbReference type="Gene3D" id="3.30.70.2520">
    <property type="match status" value="1"/>
</dbReference>
<evidence type="ECO:0000313" key="8">
    <source>
        <dbReference type="EMBL" id="KAF9153125.1"/>
    </source>
</evidence>
<dbReference type="Pfam" id="PF04030">
    <property type="entry name" value="ALO"/>
    <property type="match status" value="1"/>
</dbReference>
<dbReference type="InterPro" id="IPR036318">
    <property type="entry name" value="FAD-bd_PCMH-like_sf"/>
</dbReference>
<dbReference type="Gene3D" id="3.30.43.10">
    <property type="entry name" value="Uridine Diphospho-n-acetylenolpyruvylglucosamine Reductase, domain 2"/>
    <property type="match status" value="1"/>
</dbReference>
<evidence type="ECO:0000256" key="1">
    <source>
        <dbReference type="ARBA" id="ARBA00004273"/>
    </source>
</evidence>
<organism evidence="8 9">
    <name type="scientific">Linnemannia schmuckeri</name>
    <dbReference type="NCBI Taxonomy" id="64567"/>
    <lineage>
        <taxon>Eukaryota</taxon>
        <taxon>Fungi</taxon>
        <taxon>Fungi incertae sedis</taxon>
        <taxon>Mucoromycota</taxon>
        <taxon>Mortierellomycotina</taxon>
        <taxon>Mortierellomycetes</taxon>
        <taxon>Mortierellales</taxon>
        <taxon>Mortierellaceae</taxon>
        <taxon>Linnemannia</taxon>
    </lineage>
</organism>
<dbReference type="OrthoDB" id="610608at2759"/>
<feature type="domain" description="D-arabinono-1,4-lactone oxidase C-terminal" evidence="7">
    <location>
        <begin position="329"/>
        <end position="465"/>
    </location>
</feature>
<evidence type="ECO:0000256" key="5">
    <source>
        <dbReference type="ARBA" id="ARBA00023128"/>
    </source>
</evidence>
<evidence type="ECO:0000256" key="6">
    <source>
        <dbReference type="ARBA" id="ARBA00023136"/>
    </source>
</evidence>
<dbReference type="EMBL" id="JAAAUQ010000195">
    <property type="protein sequence ID" value="KAF9153125.1"/>
    <property type="molecule type" value="Genomic_DNA"/>
</dbReference>
<name>A0A9P5S5I2_9FUNG</name>
<reference evidence="8" key="1">
    <citation type="journal article" date="2020" name="Fungal Divers.">
        <title>Resolving the Mortierellaceae phylogeny through synthesis of multi-gene phylogenetics and phylogenomics.</title>
        <authorList>
            <person name="Vandepol N."/>
            <person name="Liber J."/>
            <person name="Desiro A."/>
            <person name="Na H."/>
            <person name="Kennedy M."/>
            <person name="Barry K."/>
            <person name="Grigoriev I.V."/>
            <person name="Miller A.N."/>
            <person name="O'Donnell K."/>
            <person name="Stajich J.E."/>
            <person name="Bonito G."/>
        </authorList>
    </citation>
    <scope>NUCLEOTIDE SEQUENCE</scope>
    <source>
        <strain evidence="8">NRRL 6426</strain>
    </source>
</reference>
<keyword evidence="5" id="KW-0496">Mitochondrion</keyword>
<dbReference type="Proteomes" id="UP000748756">
    <property type="component" value="Unassembled WGS sequence"/>
</dbReference>
<evidence type="ECO:0000256" key="2">
    <source>
        <dbReference type="ARBA" id="ARBA00022792"/>
    </source>
</evidence>
<evidence type="ECO:0000256" key="3">
    <source>
        <dbReference type="ARBA" id="ARBA00022946"/>
    </source>
</evidence>
<gene>
    <name evidence="8" type="ORF">BG015_004028</name>
</gene>
<comment type="subcellular location">
    <subcellularLocation>
        <location evidence="1">Mitochondrion inner membrane</location>
    </subcellularLocation>
</comment>
<dbReference type="InterPro" id="IPR010031">
    <property type="entry name" value="FAD_lactone_oxidase-like"/>
</dbReference>
<dbReference type="GO" id="GO:0003885">
    <property type="term" value="F:D-arabinono-1,4-lactone oxidase activity"/>
    <property type="evidence" value="ECO:0007669"/>
    <property type="project" value="InterPro"/>
</dbReference>
<dbReference type="AlphaFoldDB" id="A0A9P5S5I2"/>
<dbReference type="PANTHER" id="PTHR43762:SF1">
    <property type="entry name" value="D-ARABINONO-1,4-LACTONE OXIDASE"/>
    <property type="match status" value="1"/>
</dbReference>
<dbReference type="PANTHER" id="PTHR43762">
    <property type="entry name" value="L-GULONOLACTONE OXIDASE"/>
    <property type="match status" value="1"/>
</dbReference>
<accession>A0A9P5S5I2</accession>
<dbReference type="InterPro" id="IPR016167">
    <property type="entry name" value="FAD-bd_PCMH_sub1"/>
</dbReference>
<comment type="caution">
    <text evidence="8">The sequence shown here is derived from an EMBL/GenBank/DDBJ whole genome shotgun (WGS) entry which is preliminary data.</text>
</comment>
<evidence type="ECO:0000259" key="7">
    <source>
        <dbReference type="Pfam" id="PF04030"/>
    </source>
</evidence>